<dbReference type="GO" id="GO:0005739">
    <property type="term" value="C:mitochondrion"/>
    <property type="evidence" value="ECO:0007669"/>
    <property type="project" value="TreeGrafter"/>
</dbReference>
<organism evidence="7 8">
    <name type="scientific">Myotis brandtii</name>
    <name type="common">Brandt's bat</name>
    <dbReference type="NCBI Taxonomy" id="109478"/>
    <lineage>
        <taxon>Eukaryota</taxon>
        <taxon>Metazoa</taxon>
        <taxon>Chordata</taxon>
        <taxon>Craniata</taxon>
        <taxon>Vertebrata</taxon>
        <taxon>Euteleostomi</taxon>
        <taxon>Mammalia</taxon>
        <taxon>Eutheria</taxon>
        <taxon>Laurasiatheria</taxon>
        <taxon>Chiroptera</taxon>
        <taxon>Yangochiroptera</taxon>
        <taxon>Vespertilionidae</taxon>
        <taxon>Myotis</taxon>
    </lineage>
</organism>
<evidence type="ECO:0000259" key="6">
    <source>
        <dbReference type="Pfam" id="PF21366"/>
    </source>
</evidence>
<proteinExistence type="predicted"/>
<dbReference type="InterPro" id="IPR049439">
    <property type="entry name" value="TRAFD1-XIAF1_Znf"/>
</dbReference>
<keyword evidence="1" id="KW-0479">Metal-binding</keyword>
<accession>S7MGX6</accession>
<gene>
    <name evidence="7" type="ORF">D623_10008606</name>
</gene>
<dbReference type="PANTHER" id="PTHR16295">
    <property type="entry name" value="TRAF-TYPE ZINC FINGER PROTEIN-RELATED"/>
    <property type="match status" value="1"/>
</dbReference>
<evidence type="ECO:0000259" key="5">
    <source>
        <dbReference type="Pfam" id="PF18608"/>
    </source>
</evidence>
<dbReference type="Proteomes" id="UP000052978">
    <property type="component" value="Unassembled WGS sequence"/>
</dbReference>
<feature type="region of interest" description="Disordered" evidence="4">
    <location>
        <begin position="166"/>
        <end position="229"/>
    </location>
</feature>
<dbReference type="EMBL" id="KE161326">
    <property type="protein sequence ID" value="EPQ03156.1"/>
    <property type="molecule type" value="Genomic_DNA"/>
</dbReference>
<dbReference type="GO" id="GO:0008270">
    <property type="term" value="F:zinc ion binding"/>
    <property type="evidence" value="ECO:0007669"/>
    <property type="project" value="UniProtKB-KW"/>
</dbReference>
<dbReference type="Gene3D" id="6.10.250.1730">
    <property type="match status" value="1"/>
</dbReference>
<reference evidence="7 8" key="1">
    <citation type="journal article" date="2013" name="Nat. Commun.">
        <title>Genome analysis reveals insights into physiology and longevity of the Brandt's bat Myotis brandtii.</title>
        <authorList>
            <person name="Seim I."/>
            <person name="Fang X."/>
            <person name="Xiong Z."/>
            <person name="Lobanov A.V."/>
            <person name="Huang Z."/>
            <person name="Ma S."/>
            <person name="Feng Y."/>
            <person name="Turanov A.A."/>
            <person name="Zhu Y."/>
            <person name="Lenz T.L."/>
            <person name="Gerashchenko M.V."/>
            <person name="Fan D."/>
            <person name="Hee Yim S."/>
            <person name="Yao X."/>
            <person name="Jordan D."/>
            <person name="Xiong Y."/>
            <person name="Ma Y."/>
            <person name="Lyapunov A.N."/>
            <person name="Chen G."/>
            <person name="Kulakova O.I."/>
            <person name="Sun Y."/>
            <person name="Lee S.G."/>
            <person name="Bronson R.T."/>
            <person name="Moskalev A.A."/>
            <person name="Sunyaev S.R."/>
            <person name="Zhang G."/>
            <person name="Krogh A."/>
            <person name="Wang J."/>
            <person name="Gladyshev V.N."/>
        </authorList>
    </citation>
    <scope>NUCLEOTIDE SEQUENCE [LARGE SCALE GENOMIC DNA]</scope>
</reference>
<feature type="domain" description="XIAP-associated factor 1 C-terminal" evidence="5">
    <location>
        <begin position="233"/>
        <end position="270"/>
    </location>
</feature>
<dbReference type="GO" id="GO:0006915">
    <property type="term" value="P:apoptotic process"/>
    <property type="evidence" value="ECO:0007669"/>
    <property type="project" value="InterPro"/>
</dbReference>
<name>S7MGX6_MYOBR</name>
<evidence type="ECO:0000256" key="3">
    <source>
        <dbReference type="ARBA" id="ARBA00022833"/>
    </source>
</evidence>
<dbReference type="Pfam" id="PF18608">
    <property type="entry name" value="XAF1_C"/>
    <property type="match status" value="1"/>
</dbReference>
<dbReference type="InterPro" id="IPR031220">
    <property type="entry name" value="XAF1_C_sf"/>
</dbReference>
<evidence type="ECO:0000256" key="1">
    <source>
        <dbReference type="ARBA" id="ARBA00022723"/>
    </source>
</evidence>
<evidence type="ECO:0000313" key="7">
    <source>
        <dbReference type="EMBL" id="EPQ03156.1"/>
    </source>
</evidence>
<evidence type="ECO:0000256" key="4">
    <source>
        <dbReference type="SAM" id="MobiDB-lite"/>
    </source>
</evidence>
<dbReference type="AlphaFoldDB" id="S7MGX6"/>
<protein>
    <submittedName>
        <fullName evidence="7">XIAP-associated factor 1</fullName>
    </submittedName>
</protein>
<feature type="domain" description="TRAFD1/XAF1 zinc finger" evidence="6">
    <location>
        <begin position="102"/>
        <end position="137"/>
    </location>
</feature>
<dbReference type="InterPro" id="IPR013083">
    <property type="entry name" value="Znf_RING/FYVE/PHD"/>
</dbReference>
<evidence type="ECO:0000256" key="2">
    <source>
        <dbReference type="ARBA" id="ARBA00022771"/>
    </source>
</evidence>
<sequence length="362" mass="39658">MRYTCNQPDFLPPSSGSKRRVASPHLALHEAHCVLFLAQCPECKEPVLQAKMDEHCENGHQQVGCAMCQQSMQKSVLAFHETRECKERPVVCEFCRAAVRLSKLEIHEHHCGNRIELCLDCGQPIMLRTLAQHRDACQSEQAQHRAGEQGGSLLDGDKCRTTSESAKYFPTEETGNSPPSLPRQAAKDQTPTAVKDVRPKTKNANRFPLLSESSTKQAPRGTDKTLDLPLKPEHQPWVVDDPAYDILRRCPQCDILLPLPTLNQHQVPASALSSPGRTPSGQGLEKPRTCRVCADPATGKALPCLLLCVPTSTLSQHFPPGLLASSPRDGATFEGRASSFISVSPVPGPGLDHSKCFKQLSK</sequence>
<dbReference type="InterPro" id="IPR041386">
    <property type="entry name" value="XAF1_C"/>
</dbReference>
<keyword evidence="8" id="KW-1185">Reference proteome</keyword>
<evidence type="ECO:0000313" key="8">
    <source>
        <dbReference type="Proteomes" id="UP000052978"/>
    </source>
</evidence>
<dbReference type="Gene3D" id="3.30.40.10">
    <property type="entry name" value="Zinc/RING finger domain, C3HC4 (zinc finger)"/>
    <property type="match status" value="2"/>
</dbReference>
<keyword evidence="3" id="KW-0862">Zinc</keyword>
<dbReference type="InterPro" id="IPR051986">
    <property type="entry name" value="Innate_Immune_Apopt_Reg"/>
</dbReference>
<dbReference type="Pfam" id="PF21366">
    <property type="entry name" value="TRAFD1-XIAF1_ZnF"/>
    <property type="match status" value="1"/>
</dbReference>
<dbReference type="PANTHER" id="PTHR16295:SF17">
    <property type="entry name" value="XIAP-ASSOCIATED FACTOR 1"/>
    <property type="match status" value="1"/>
</dbReference>
<keyword evidence="2" id="KW-0863">Zinc-finger</keyword>